<name>A0A0D9NNR8_METAN</name>
<evidence type="ECO:0000313" key="2">
    <source>
        <dbReference type="Proteomes" id="UP000054544"/>
    </source>
</evidence>
<dbReference type="SUPFAM" id="SSF53474">
    <property type="entry name" value="alpha/beta-Hydrolases"/>
    <property type="match status" value="1"/>
</dbReference>
<dbReference type="AlphaFoldDB" id="A0A0D9NNR8"/>
<dbReference type="InterPro" id="IPR029058">
    <property type="entry name" value="AB_hydrolase_fold"/>
</dbReference>
<dbReference type="Gene3D" id="3.40.50.1820">
    <property type="entry name" value="alpha/beta hydrolase"/>
    <property type="match status" value="1"/>
</dbReference>
<accession>A0A0D9NNR8</accession>
<keyword evidence="2" id="KW-1185">Reference proteome</keyword>
<dbReference type="PANTHER" id="PTHR32268">
    <property type="entry name" value="HOMOSERINE O-ACETYLTRANSFERASE"/>
    <property type="match status" value="1"/>
</dbReference>
<proteinExistence type="predicted"/>
<organism evidence="1 2">
    <name type="scientific">Metarhizium anisopliae BRIP 53293</name>
    <dbReference type="NCBI Taxonomy" id="1291518"/>
    <lineage>
        <taxon>Eukaryota</taxon>
        <taxon>Fungi</taxon>
        <taxon>Dikarya</taxon>
        <taxon>Ascomycota</taxon>
        <taxon>Pezizomycotina</taxon>
        <taxon>Sordariomycetes</taxon>
        <taxon>Hypocreomycetidae</taxon>
        <taxon>Hypocreales</taxon>
        <taxon>Clavicipitaceae</taxon>
        <taxon>Metarhizium</taxon>
    </lineage>
</organism>
<dbReference type="PANTHER" id="PTHR32268:SF15">
    <property type="entry name" value="HOMOSERINE ACETYLTRANSFERASE FAMILY PROTEIN (AFU_ORTHOLOGUE AFUA_1G15350)"/>
    <property type="match status" value="1"/>
</dbReference>
<gene>
    <name evidence="1" type="ORF">H634G_10406</name>
</gene>
<reference evidence="2" key="1">
    <citation type="journal article" date="2014" name="BMC Genomics">
        <title>The genome sequence of the biocontrol fungus Metarhizium anisopliae and comparative genomics of Metarhizium species.</title>
        <authorList>
            <person name="Pattemore J.A."/>
            <person name="Hane J.K."/>
            <person name="Williams A.H."/>
            <person name="Wilson B.A."/>
            <person name="Stodart B.J."/>
            <person name="Ash G.J."/>
        </authorList>
    </citation>
    <scope>NUCLEOTIDE SEQUENCE [LARGE SCALE GENOMIC DNA]</scope>
    <source>
        <strain evidence="2">BRIP 53293</strain>
    </source>
</reference>
<dbReference type="GO" id="GO:0016747">
    <property type="term" value="F:acyltransferase activity, transferring groups other than amino-acyl groups"/>
    <property type="evidence" value="ECO:0007669"/>
    <property type="project" value="InterPro"/>
</dbReference>
<sequence>MADYQTYQLGDFKLVSGETIPNAFIAYKTIGDPSHPAIIYPSWFSGAIADNEWLIGEDKTLNPR</sequence>
<evidence type="ECO:0000313" key="1">
    <source>
        <dbReference type="EMBL" id="KJK74260.1"/>
    </source>
</evidence>
<protein>
    <submittedName>
        <fullName evidence="1">Uncharacterized protein</fullName>
    </submittedName>
</protein>
<dbReference type="EMBL" id="KE384761">
    <property type="protein sequence ID" value="KJK74260.1"/>
    <property type="molecule type" value="Genomic_DNA"/>
</dbReference>
<dbReference type="InterPro" id="IPR008220">
    <property type="entry name" value="HAT_MetX-like"/>
</dbReference>
<dbReference type="STRING" id="1291518.A0A0D9NNR8"/>
<dbReference type="Proteomes" id="UP000054544">
    <property type="component" value="Unassembled WGS sequence"/>
</dbReference>
<feature type="non-terminal residue" evidence="1">
    <location>
        <position position="64"/>
    </location>
</feature>